<organism evidence="7 8">
    <name type="scientific">Chitinasiproducens palmae</name>
    <dbReference type="NCBI Taxonomy" id="1770053"/>
    <lineage>
        <taxon>Bacteria</taxon>
        <taxon>Pseudomonadati</taxon>
        <taxon>Pseudomonadota</taxon>
        <taxon>Betaproteobacteria</taxon>
        <taxon>Burkholderiales</taxon>
        <taxon>Burkholderiaceae</taxon>
        <taxon>Chitinasiproducens</taxon>
    </lineage>
</organism>
<evidence type="ECO:0000256" key="2">
    <source>
        <dbReference type="ARBA" id="ARBA00022989"/>
    </source>
</evidence>
<gene>
    <name evidence="7" type="ORF">SAMN05216551_103287</name>
</gene>
<reference evidence="8" key="1">
    <citation type="submission" date="2016-09" db="EMBL/GenBank/DDBJ databases">
        <authorList>
            <person name="Varghese N."/>
            <person name="Submissions S."/>
        </authorList>
    </citation>
    <scope>NUCLEOTIDE SEQUENCE [LARGE SCALE GENOMIC DNA]</scope>
    <source>
        <strain evidence="8">JS23</strain>
    </source>
</reference>
<dbReference type="PANTHER" id="PTHR43129">
    <property type="entry name" value="FOSMIDOMYCIN RESISTANCE PROTEIN"/>
    <property type="match status" value="1"/>
</dbReference>
<evidence type="ECO:0000259" key="6">
    <source>
        <dbReference type="PROSITE" id="PS50850"/>
    </source>
</evidence>
<feature type="transmembrane region" description="Helical" evidence="5">
    <location>
        <begin position="339"/>
        <end position="359"/>
    </location>
</feature>
<feature type="transmembrane region" description="Helical" evidence="5">
    <location>
        <begin position="285"/>
        <end position="302"/>
    </location>
</feature>
<feature type="region of interest" description="Disordered" evidence="4">
    <location>
        <begin position="12"/>
        <end position="34"/>
    </location>
</feature>
<dbReference type="STRING" id="1770053.SAMN05216551_103287"/>
<dbReference type="AlphaFoldDB" id="A0A1H2PMJ9"/>
<feature type="transmembrane region" description="Helical" evidence="5">
    <location>
        <begin position="371"/>
        <end position="394"/>
    </location>
</feature>
<name>A0A1H2PMJ9_9BURK</name>
<dbReference type="RefSeq" id="WP_091906500.1">
    <property type="nucleotide sequence ID" value="NZ_FNLO01000003.1"/>
</dbReference>
<keyword evidence="2 5" id="KW-1133">Transmembrane helix</keyword>
<dbReference type="InterPro" id="IPR011701">
    <property type="entry name" value="MFS"/>
</dbReference>
<dbReference type="PROSITE" id="PS50850">
    <property type="entry name" value="MFS"/>
    <property type="match status" value="1"/>
</dbReference>
<dbReference type="Gene3D" id="1.20.1250.20">
    <property type="entry name" value="MFS general substrate transporter like domains"/>
    <property type="match status" value="2"/>
</dbReference>
<feature type="transmembrane region" description="Helical" evidence="5">
    <location>
        <begin position="245"/>
        <end position="265"/>
    </location>
</feature>
<feature type="transmembrane region" description="Helical" evidence="5">
    <location>
        <begin position="172"/>
        <end position="193"/>
    </location>
</feature>
<dbReference type="InterPro" id="IPR020846">
    <property type="entry name" value="MFS_dom"/>
</dbReference>
<dbReference type="SUPFAM" id="SSF103473">
    <property type="entry name" value="MFS general substrate transporter"/>
    <property type="match status" value="1"/>
</dbReference>
<dbReference type="Pfam" id="PF07690">
    <property type="entry name" value="MFS_1"/>
    <property type="match status" value="1"/>
</dbReference>
<keyword evidence="8" id="KW-1185">Reference proteome</keyword>
<evidence type="ECO:0000256" key="4">
    <source>
        <dbReference type="SAM" id="MobiDB-lite"/>
    </source>
</evidence>
<dbReference type="PANTHER" id="PTHR43129:SF1">
    <property type="entry name" value="FOSMIDOMYCIN RESISTANCE PROTEIN"/>
    <property type="match status" value="1"/>
</dbReference>
<dbReference type="OrthoDB" id="9770492at2"/>
<dbReference type="EMBL" id="FNLO01000003">
    <property type="protein sequence ID" value="SDV47774.1"/>
    <property type="molecule type" value="Genomic_DNA"/>
</dbReference>
<sequence length="429" mass="44967">MPIQQTAPERALAGHNGAPDTAAAPLPPATAAPGQLPHQTGTVLSMIGAVSVSHLLNDLIQSTLPAIYPMLKSQFALSFGQVGMITAMFQLTASLLQPWVGLYTDRHPKPYLLPIGTIATLVGLLALSIAPSFPMLLAAAALIGIGSSTFHPEASRVARLASGGRYGLAQSLFQVGGNAGSALGPALAAAIIMPRGQGSIAWFAVFAVIAIAILTRVSRWYQNHLQALQAKKARSAGHGLTRRQVAAALIVLGVLVFSKYFYMASLTSYYTFYLISRFGLSVQSAQLHLFLFLAAVAVGTLVGGPIGDRIGRKYVIWVSILGVAPFTLALPYANLFWTGVLSVVIGLVLASAFSAIVVFAQELVPGRVGMVAGVFFGLMFGISGIGAALLGHLADTTSIAFVYKVCSFLPLIGVLTVLLPNMEKLSKGR</sequence>
<dbReference type="GO" id="GO:0005886">
    <property type="term" value="C:plasma membrane"/>
    <property type="evidence" value="ECO:0007669"/>
    <property type="project" value="TreeGrafter"/>
</dbReference>
<keyword evidence="3 5" id="KW-0472">Membrane</keyword>
<evidence type="ECO:0000256" key="1">
    <source>
        <dbReference type="ARBA" id="ARBA00022692"/>
    </source>
</evidence>
<dbReference type="Proteomes" id="UP000243719">
    <property type="component" value="Unassembled WGS sequence"/>
</dbReference>
<evidence type="ECO:0000313" key="7">
    <source>
        <dbReference type="EMBL" id="SDV47774.1"/>
    </source>
</evidence>
<feature type="transmembrane region" description="Helical" evidence="5">
    <location>
        <begin position="111"/>
        <end position="129"/>
    </location>
</feature>
<feature type="transmembrane region" description="Helical" evidence="5">
    <location>
        <begin position="314"/>
        <end position="333"/>
    </location>
</feature>
<dbReference type="InterPro" id="IPR036259">
    <property type="entry name" value="MFS_trans_sf"/>
</dbReference>
<feature type="transmembrane region" description="Helical" evidence="5">
    <location>
        <begin position="400"/>
        <end position="419"/>
    </location>
</feature>
<dbReference type="CDD" id="cd17478">
    <property type="entry name" value="MFS_FsR"/>
    <property type="match status" value="1"/>
</dbReference>
<feature type="transmembrane region" description="Helical" evidence="5">
    <location>
        <begin position="75"/>
        <end position="99"/>
    </location>
</feature>
<feature type="transmembrane region" description="Helical" evidence="5">
    <location>
        <begin position="199"/>
        <end position="217"/>
    </location>
</feature>
<feature type="domain" description="Major facilitator superfamily (MFS) profile" evidence="6">
    <location>
        <begin position="46"/>
        <end position="425"/>
    </location>
</feature>
<evidence type="ECO:0000256" key="5">
    <source>
        <dbReference type="SAM" id="Phobius"/>
    </source>
</evidence>
<protein>
    <submittedName>
        <fullName evidence="7">MFS transporter, FSR family, fosmidomycin resistance protein</fullName>
    </submittedName>
</protein>
<accession>A0A1H2PMJ9</accession>
<evidence type="ECO:0000313" key="8">
    <source>
        <dbReference type="Proteomes" id="UP000243719"/>
    </source>
</evidence>
<proteinExistence type="predicted"/>
<dbReference type="GO" id="GO:0022857">
    <property type="term" value="F:transmembrane transporter activity"/>
    <property type="evidence" value="ECO:0007669"/>
    <property type="project" value="InterPro"/>
</dbReference>
<evidence type="ECO:0000256" key="3">
    <source>
        <dbReference type="ARBA" id="ARBA00023136"/>
    </source>
</evidence>
<keyword evidence="1 5" id="KW-0812">Transmembrane</keyword>